<dbReference type="GO" id="GO:0008933">
    <property type="term" value="F:peptidoglycan lytic transglycosylase activity"/>
    <property type="evidence" value="ECO:0007669"/>
    <property type="project" value="TreeGrafter"/>
</dbReference>
<feature type="signal peptide" evidence="1">
    <location>
        <begin position="1"/>
        <end position="20"/>
    </location>
</feature>
<protein>
    <submittedName>
        <fullName evidence="4">Lytic murein transglycosylase</fullName>
    </submittedName>
</protein>
<dbReference type="PANTHER" id="PTHR30163">
    <property type="entry name" value="MEMBRANE-BOUND LYTIC MUREIN TRANSGLYCOSYLASE B"/>
    <property type="match status" value="1"/>
</dbReference>
<feature type="domain" description="Transglycosylase SLT" evidence="3">
    <location>
        <begin position="27"/>
        <end position="331"/>
    </location>
</feature>
<dbReference type="SUPFAM" id="SSF47090">
    <property type="entry name" value="PGBD-like"/>
    <property type="match status" value="1"/>
</dbReference>
<organism evidence="4 5">
    <name type="scientific">Aureimonas phyllosphaerae</name>
    <dbReference type="NCBI Taxonomy" id="1166078"/>
    <lineage>
        <taxon>Bacteria</taxon>
        <taxon>Pseudomonadati</taxon>
        <taxon>Pseudomonadota</taxon>
        <taxon>Alphaproteobacteria</taxon>
        <taxon>Hyphomicrobiales</taxon>
        <taxon>Aurantimonadaceae</taxon>
        <taxon>Aureimonas</taxon>
    </lineage>
</organism>
<evidence type="ECO:0000313" key="4">
    <source>
        <dbReference type="EMBL" id="MBB3934007.1"/>
    </source>
</evidence>
<dbReference type="Gene3D" id="1.10.101.10">
    <property type="entry name" value="PGBD-like superfamily/PGBD"/>
    <property type="match status" value="1"/>
</dbReference>
<evidence type="ECO:0000259" key="3">
    <source>
        <dbReference type="Pfam" id="PF13406"/>
    </source>
</evidence>
<dbReference type="InterPro" id="IPR036366">
    <property type="entry name" value="PGBDSf"/>
</dbReference>
<dbReference type="Pfam" id="PF01471">
    <property type="entry name" value="PG_binding_1"/>
    <property type="match status" value="1"/>
</dbReference>
<gene>
    <name evidence="4" type="ORF">GGR05_000118</name>
</gene>
<name>A0A7W6FTH1_9HYPH</name>
<reference evidence="4 5" key="1">
    <citation type="submission" date="2020-08" db="EMBL/GenBank/DDBJ databases">
        <title>Genomic Encyclopedia of Type Strains, Phase IV (KMG-IV): sequencing the most valuable type-strain genomes for metagenomic binning, comparative biology and taxonomic classification.</title>
        <authorList>
            <person name="Goeker M."/>
        </authorList>
    </citation>
    <scope>NUCLEOTIDE SEQUENCE [LARGE SCALE GENOMIC DNA]</scope>
    <source>
        <strain evidence="4 5">DSM 25024</strain>
    </source>
</reference>
<keyword evidence="1" id="KW-0732">Signal</keyword>
<dbReference type="RefSeq" id="WP_090961620.1">
    <property type="nucleotide sequence ID" value="NZ_FOOA01000004.1"/>
</dbReference>
<evidence type="ECO:0000256" key="1">
    <source>
        <dbReference type="SAM" id="SignalP"/>
    </source>
</evidence>
<accession>A0A7W6FTH1</accession>
<dbReference type="PANTHER" id="PTHR30163:SF8">
    <property type="entry name" value="LYTIC MUREIN TRANSGLYCOSYLASE"/>
    <property type="match status" value="1"/>
</dbReference>
<keyword evidence="5" id="KW-1185">Reference proteome</keyword>
<proteinExistence type="predicted"/>
<sequence>MKTIAWALAALVAGSGLAQAQDVQAGFRTFLQNDIWPEARAAGVSRQTFDAAFDGVKANTKLPDLQLPGDKAKVEEVNRQAEFQSPTAYFDEAKMAATAAKGRAMLQQYAGPIKRIEARYGVPGPILVAVWGRESGYGAAKIPYDAFEVLGTKAYLARRKEMFRAELIAALQIVEDGDLTPQEMKSSWAGALGQPQFMPTKFRKLAVDFDGDGRRDIWNSVPDTLASIANYLRQSGWQPGRDWGYEASVPASVSCTLEGPDQGRPIADFAKAGVTRASGRAFPAGETRATGHLLMPAGRFGPAFIATPNFYVIKEYNNSDLYALFIGHLADRMGGAGPFSGDWRKVSGLTRGDVARLQEKLVARGYDVGRPDGLAGFKTRRSIGAVQEKAGQPATCWPTKELAASIR</sequence>
<feature type="domain" description="Peptidoglycan binding-like" evidence="2">
    <location>
        <begin position="351"/>
        <end position="395"/>
    </location>
</feature>
<dbReference type="InterPro" id="IPR002477">
    <property type="entry name" value="Peptidoglycan-bd-like"/>
</dbReference>
<comment type="caution">
    <text evidence="4">The sequence shown here is derived from an EMBL/GenBank/DDBJ whole genome shotgun (WGS) entry which is preliminary data.</text>
</comment>
<dbReference type="AlphaFoldDB" id="A0A7W6FTH1"/>
<evidence type="ECO:0000259" key="2">
    <source>
        <dbReference type="Pfam" id="PF01471"/>
    </source>
</evidence>
<feature type="chain" id="PRO_5031451371" evidence="1">
    <location>
        <begin position="21"/>
        <end position="407"/>
    </location>
</feature>
<dbReference type="OrthoDB" id="9808544at2"/>
<dbReference type="GO" id="GO:0009253">
    <property type="term" value="P:peptidoglycan catabolic process"/>
    <property type="evidence" value="ECO:0007669"/>
    <property type="project" value="TreeGrafter"/>
</dbReference>
<dbReference type="InterPro" id="IPR036365">
    <property type="entry name" value="PGBD-like_sf"/>
</dbReference>
<dbReference type="SUPFAM" id="SSF53955">
    <property type="entry name" value="Lysozyme-like"/>
    <property type="match status" value="1"/>
</dbReference>
<dbReference type="InterPro" id="IPR023346">
    <property type="entry name" value="Lysozyme-like_dom_sf"/>
</dbReference>
<dbReference type="Gene3D" id="1.10.530.10">
    <property type="match status" value="1"/>
</dbReference>
<dbReference type="Gene3D" id="1.10.8.350">
    <property type="entry name" value="Bacterial muramidase"/>
    <property type="match status" value="1"/>
</dbReference>
<dbReference type="NCBIfam" id="TIGR02283">
    <property type="entry name" value="MltB_2"/>
    <property type="match status" value="1"/>
</dbReference>
<dbReference type="Pfam" id="PF13406">
    <property type="entry name" value="SLT_2"/>
    <property type="match status" value="1"/>
</dbReference>
<evidence type="ECO:0000313" key="5">
    <source>
        <dbReference type="Proteomes" id="UP000531216"/>
    </source>
</evidence>
<dbReference type="InterPro" id="IPR043426">
    <property type="entry name" value="MltB-like"/>
</dbReference>
<dbReference type="InterPro" id="IPR031304">
    <property type="entry name" value="SLT_2"/>
</dbReference>
<dbReference type="EMBL" id="JACIDO010000001">
    <property type="protein sequence ID" value="MBB3934007.1"/>
    <property type="molecule type" value="Genomic_DNA"/>
</dbReference>
<dbReference type="CDD" id="cd13399">
    <property type="entry name" value="Slt35-like"/>
    <property type="match status" value="1"/>
</dbReference>
<dbReference type="Proteomes" id="UP000531216">
    <property type="component" value="Unassembled WGS sequence"/>
</dbReference>
<dbReference type="InterPro" id="IPR011970">
    <property type="entry name" value="MltB_2"/>
</dbReference>